<dbReference type="AlphaFoldDB" id="A0A068S442"/>
<protein>
    <submittedName>
        <fullName evidence="1">Uncharacterized protein</fullName>
    </submittedName>
</protein>
<sequence>MQPAFHPRLHLPFITITMGLFDHFQSQHEEVMNTESGHEGKLSHELIAAAASYEAAKAYNDHCAANGEEPDHAKAKEFMAAAAGAFIDKMIETKGLDYLDKYKARKHAEDNINEGYNQ</sequence>
<dbReference type="PANTHER" id="PTHR37450:SF1">
    <property type="entry name" value="CIPC PROTEIN"/>
    <property type="match status" value="1"/>
</dbReference>
<evidence type="ECO:0000313" key="2">
    <source>
        <dbReference type="Proteomes" id="UP000027586"/>
    </source>
</evidence>
<dbReference type="PANTHER" id="PTHR37450">
    <property type="entry name" value="CIPC PROTEIN"/>
    <property type="match status" value="1"/>
</dbReference>
<proteinExistence type="predicted"/>
<dbReference type="OrthoDB" id="9895617at2759"/>
<dbReference type="Pfam" id="PF12585">
    <property type="entry name" value="DUF3759"/>
    <property type="match status" value="1"/>
</dbReference>
<reference evidence="1" key="1">
    <citation type="submission" date="2013-08" db="EMBL/GenBank/DDBJ databases">
        <title>Gene expansion shapes genome architecture in the human pathogen Lichtheimia corymbifera: an evolutionary genomics analysis in the ancient terrestrial Mucorales (Mucoromycotina).</title>
        <authorList>
            <person name="Schwartze V.U."/>
            <person name="Winter S."/>
            <person name="Shelest E."/>
            <person name="Marcet-Houben M."/>
            <person name="Horn F."/>
            <person name="Wehner S."/>
            <person name="Hoffmann K."/>
            <person name="Riege K."/>
            <person name="Sammeth M."/>
            <person name="Nowrousian M."/>
            <person name="Valiante V."/>
            <person name="Linde J."/>
            <person name="Jacobsen I.D."/>
            <person name="Marz M."/>
            <person name="Brakhage A.A."/>
            <person name="Gabaldon T."/>
            <person name="Bocker S."/>
            <person name="Voigt K."/>
        </authorList>
    </citation>
    <scope>NUCLEOTIDE SEQUENCE [LARGE SCALE GENOMIC DNA]</scope>
    <source>
        <strain evidence="1">FSU 9682</strain>
    </source>
</reference>
<dbReference type="Proteomes" id="UP000027586">
    <property type="component" value="Unassembled WGS sequence"/>
</dbReference>
<keyword evidence="2" id="KW-1185">Reference proteome</keyword>
<dbReference type="InterPro" id="IPR022234">
    <property type="entry name" value="DUF3759"/>
</dbReference>
<evidence type="ECO:0000313" key="1">
    <source>
        <dbReference type="EMBL" id="CDH57158.1"/>
    </source>
</evidence>
<accession>A0A068S442</accession>
<dbReference type="STRING" id="1263082.A0A068S442"/>
<dbReference type="VEuPathDB" id="FungiDB:LCOR_08134.1"/>
<dbReference type="EMBL" id="CBTN010000044">
    <property type="protein sequence ID" value="CDH57158.1"/>
    <property type="molecule type" value="Genomic_DNA"/>
</dbReference>
<gene>
    <name evidence="1" type="ORF">LCOR_08134.1</name>
</gene>
<name>A0A068S442_9FUNG</name>
<comment type="caution">
    <text evidence="1">The sequence shown here is derived from an EMBL/GenBank/DDBJ whole genome shotgun (WGS) entry which is preliminary data.</text>
</comment>
<organism evidence="1 2">
    <name type="scientific">Lichtheimia corymbifera JMRC:FSU:9682</name>
    <dbReference type="NCBI Taxonomy" id="1263082"/>
    <lineage>
        <taxon>Eukaryota</taxon>
        <taxon>Fungi</taxon>
        <taxon>Fungi incertae sedis</taxon>
        <taxon>Mucoromycota</taxon>
        <taxon>Mucoromycotina</taxon>
        <taxon>Mucoromycetes</taxon>
        <taxon>Mucorales</taxon>
        <taxon>Lichtheimiaceae</taxon>
        <taxon>Lichtheimia</taxon>
    </lineage>
</organism>